<evidence type="ECO:0000313" key="1">
    <source>
        <dbReference type="EMBL" id="MCI2285398.1"/>
    </source>
</evidence>
<proteinExistence type="predicted"/>
<reference evidence="1" key="1">
    <citation type="submission" date="2022-01" db="EMBL/GenBank/DDBJ databases">
        <title>Colwellia maritima, isolated from seawater.</title>
        <authorList>
            <person name="Kristyanto S."/>
            <person name="Jung J."/>
            <person name="Jeon C.O."/>
        </authorList>
    </citation>
    <scope>NUCLEOTIDE SEQUENCE</scope>
    <source>
        <strain evidence="1">MSW7</strain>
    </source>
</reference>
<keyword evidence="2" id="KW-1185">Reference proteome</keyword>
<dbReference type="EMBL" id="JAKKSL010000005">
    <property type="protein sequence ID" value="MCI2285398.1"/>
    <property type="molecule type" value="Genomic_DNA"/>
</dbReference>
<protein>
    <submittedName>
        <fullName evidence="1">Uncharacterized protein</fullName>
    </submittedName>
</protein>
<comment type="caution">
    <text evidence="1">The sequence shown here is derived from an EMBL/GenBank/DDBJ whole genome shotgun (WGS) entry which is preliminary data.</text>
</comment>
<organism evidence="1 2">
    <name type="scientific">Colwellia maritima</name>
    <dbReference type="NCBI Taxonomy" id="2912588"/>
    <lineage>
        <taxon>Bacteria</taxon>
        <taxon>Pseudomonadati</taxon>
        <taxon>Pseudomonadota</taxon>
        <taxon>Gammaproteobacteria</taxon>
        <taxon>Alteromonadales</taxon>
        <taxon>Colwelliaceae</taxon>
        <taxon>Colwellia</taxon>
    </lineage>
</organism>
<dbReference type="SUPFAM" id="SSF52266">
    <property type="entry name" value="SGNH hydrolase"/>
    <property type="match status" value="1"/>
</dbReference>
<evidence type="ECO:0000313" key="2">
    <source>
        <dbReference type="Proteomes" id="UP001139646"/>
    </source>
</evidence>
<accession>A0ABS9X577</accession>
<dbReference type="PANTHER" id="PTHR22901">
    <property type="entry name" value="SIALATE O-ACETYLESTERASE"/>
    <property type="match status" value="1"/>
</dbReference>
<sequence length="160" mass="17509">MAVTIDVGNSLDVHPRNKKVVGNRLASIAKTKTYGGNKSYSGPITSTIRQEKNSLIANFSHTDNHLTSHHNLTLHNDSQNSLLTKAQSKLLGFEIAGTDGIYHNIHAEVHNNSVILSPVNIGKVCSVRYAWADNPIASLFNSEGFPASPFEYVMTDNCFK</sequence>
<dbReference type="PANTHER" id="PTHR22901:SF0">
    <property type="entry name" value="SIALATE O-ACETYLESTERASE"/>
    <property type="match status" value="1"/>
</dbReference>
<name>A0ABS9X577_9GAMM</name>
<gene>
    <name evidence="1" type="ORF">L3081_20940</name>
</gene>
<dbReference type="RefSeq" id="WP_242288281.1">
    <property type="nucleotide sequence ID" value="NZ_JAKKSL010000005.1"/>
</dbReference>
<dbReference type="InterPro" id="IPR039329">
    <property type="entry name" value="SIAE"/>
</dbReference>
<dbReference type="Proteomes" id="UP001139646">
    <property type="component" value="Unassembled WGS sequence"/>
</dbReference>